<dbReference type="eggNOG" id="COG1403">
    <property type="taxonomic scope" value="Bacteria"/>
</dbReference>
<reference evidence="3 4" key="2">
    <citation type="journal article" date="2013" name="J. Biotechnol.">
        <title>Complete genome sequence of the kirromycin producer Streptomyces collinus Tu 365 consisting of a linear chromosome and two linear plasmids.</title>
        <authorList>
            <person name="Ruckert C."/>
            <person name="Szczepanowski R."/>
            <person name="Albersmeier A."/>
            <person name="Goesmann A."/>
            <person name="Iftime D."/>
            <person name="Musiol E.M."/>
            <person name="Blin K."/>
            <person name="Wohlleben W."/>
            <person name="Puhler A."/>
            <person name="Kalinowski J."/>
            <person name="Weber T."/>
        </authorList>
    </citation>
    <scope>NUCLEOTIDE SEQUENCE [LARGE SCALE GENOMIC DNA]</scope>
    <source>
        <strain evidence="4">DSM 40733 / Tue 365</strain>
    </source>
</reference>
<dbReference type="CDD" id="cd00085">
    <property type="entry name" value="HNHc"/>
    <property type="match status" value="1"/>
</dbReference>
<dbReference type="InterPro" id="IPR058813">
    <property type="entry name" value="DNA-SBD_ScoMcrA"/>
</dbReference>
<dbReference type="Proteomes" id="UP000015423">
    <property type="component" value="Chromosome"/>
</dbReference>
<dbReference type="GO" id="GO:0008270">
    <property type="term" value="F:zinc ion binding"/>
    <property type="evidence" value="ECO:0007669"/>
    <property type="project" value="InterPro"/>
</dbReference>
<dbReference type="STRING" id="1214242.B446_21815"/>
<dbReference type="REBASE" id="276638">
    <property type="entry name" value="Sco365ORF21815P"/>
</dbReference>
<protein>
    <recommendedName>
        <fullName evidence="2">HNH nuclease domain-containing protein</fullName>
    </recommendedName>
</protein>
<reference evidence="4" key="1">
    <citation type="submission" date="2012-10" db="EMBL/GenBank/DDBJ databases">
        <title>The complete genome sequence of Streptomyces collinus Tu 365.</title>
        <authorList>
            <person name="Ruckert C."/>
            <person name="Szczepanowski R."/>
            <person name="Goesmann A."/>
            <person name="Pross E.K."/>
            <person name="Musiol E.M."/>
            <person name="Blin K."/>
            <person name="Wohlleben W."/>
            <person name="Puhler A."/>
            <person name="Weber T."/>
            <person name="Kalinowski J."/>
        </authorList>
    </citation>
    <scope>NUCLEOTIDE SEQUENCE [LARGE SCALE GENOMIC DNA]</scope>
    <source>
        <strain evidence="4">DSM 40733 / Tue 365</strain>
    </source>
</reference>
<dbReference type="GO" id="GO:0004519">
    <property type="term" value="F:endonuclease activity"/>
    <property type="evidence" value="ECO:0007669"/>
    <property type="project" value="InterPro"/>
</dbReference>
<dbReference type="PATRIC" id="fig|1214242.5.peg.4471"/>
<evidence type="ECO:0000256" key="1">
    <source>
        <dbReference type="SAM" id="MobiDB-lite"/>
    </source>
</evidence>
<feature type="region of interest" description="Disordered" evidence="1">
    <location>
        <begin position="415"/>
        <end position="437"/>
    </location>
</feature>
<dbReference type="AlphaFoldDB" id="S5VTA1"/>
<accession>S5VTA1</accession>
<dbReference type="InterPro" id="IPR058712">
    <property type="entry name" value="SRA_ScoMcrA"/>
</dbReference>
<dbReference type="Pfam" id="PF26340">
    <property type="entry name" value="DNA-SBD_ScoMcrA"/>
    <property type="match status" value="1"/>
</dbReference>
<keyword evidence="4" id="KW-1185">Reference proteome</keyword>
<dbReference type="KEGG" id="sci:B446_21815"/>
<evidence type="ECO:0000313" key="4">
    <source>
        <dbReference type="Proteomes" id="UP000015423"/>
    </source>
</evidence>
<dbReference type="InterPro" id="IPR003615">
    <property type="entry name" value="HNH_nuc"/>
</dbReference>
<name>S5VTA1_STRC3</name>
<dbReference type="GO" id="GO:0003676">
    <property type="term" value="F:nucleic acid binding"/>
    <property type="evidence" value="ECO:0007669"/>
    <property type="project" value="InterPro"/>
</dbReference>
<evidence type="ECO:0000313" key="3">
    <source>
        <dbReference type="EMBL" id="AGS71175.1"/>
    </source>
</evidence>
<dbReference type="SMART" id="SM00507">
    <property type="entry name" value="HNHc"/>
    <property type="match status" value="1"/>
</dbReference>
<proteinExistence type="predicted"/>
<organism evidence="3 4">
    <name type="scientific">Streptomyces collinus (strain DSM 40733 / Tue 365)</name>
    <dbReference type="NCBI Taxonomy" id="1214242"/>
    <lineage>
        <taxon>Bacteria</taxon>
        <taxon>Bacillati</taxon>
        <taxon>Actinomycetota</taxon>
        <taxon>Actinomycetes</taxon>
        <taxon>Kitasatosporales</taxon>
        <taxon>Streptomycetaceae</taxon>
        <taxon>Streptomyces</taxon>
    </lineage>
</organism>
<dbReference type="Pfam" id="PF01844">
    <property type="entry name" value="HNH"/>
    <property type="match status" value="1"/>
</dbReference>
<sequence>MSPMPPSEITRAGILRAIAECDRRGPEAFRAEYGYQAAAKYLLVHEGRQYDSKAIAGVAHLYDFGVALKPSTPGFSGGLKHAVAWLRREGFTVVEPPKTFHRRVGDVRPARRVDGTALHRPVLLLWAIGQAVAGTPRTRSWSATRDAVASLLVKYAQVDDGTDAARYPFWALVRDDLWVLDCAEDLILTSRGRRPTQESLNQVDPAGGLREDDYALLQSHPEAAASAAAGLILRYFYPLPPDLLKDFGLHELLAGRWADALRPQLGESFKDRDAIWRAYGGQKMAGIGCLADGILSAFSDEKGPYNDSRIPDTNWIAYVGDGLSGDQKITDGNELMAEYQAAGRPLRYWHKPYQGQFSFETWAVIVQRRMRWGVGADKEWRREFHWILAPVPSPERETWPSEVFEALDADTGILYDDTDSYRPSDVDPKVRDTSESDEDAYKRLTLNAEANAERRGRLQKPSLADRFVRDPGARAAVIRRSKGNCESPRCAGHPKELTAAGNPILQVDHVQDLAKDGPDVPWNMIALCPNCHALKTYGVNREKLRRILAATAKDRHSAALR</sequence>
<dbReference type="EMBL" id="CP006259">
    <property type="protein sequence ID" value="AGS71175.1"/>
    <property type="molecule type" value="Genomic_DNA"/>
</dbReference>
<dbReference type="Pfam" id="PF26345">
    <property type="entry name" value="ScoMcrA_N"/>
    <property type="match status" value="1"/>
</dbReference>
<dbReference type="InterPro" id="IPR002711">
    <property type="entry name" value="HNH"/>
</dbReference>
<dbReference type="HOGENOM" id="CLU_485631_0_0_11"/>
<dbReference type="Pfam" id="PF26348">
    <property type="entry name" value="SRA_ScoMcrA"/>
    <property type="match status" value="1"/>
</dbReference>
<feature type="compositionally biased region" description="Basic and acidic residues" evidence="1">
    <location>
        <begin position="419"/>
        <end position="437"/>
    </location>
</feature>
<dbReference type="InterPro" id="IPR058807">
    <property type="entry name" value="ScoMcrA_N"/>
</dbReference>
<dbReference type="eggNOG" id="COG3440">
    <property type="taxonomic scope" value="Bacteria"/>
</dbReference>
<dbReference type="Gene3D" id="1.10.30.50">
    <property type="match status" value="1"/>
</dbReference>
<gene>
    <name evidence="3" type="ORF">B446_21815</name>
</gene>
<feature type="domain" description="HNH nuclease" evidence="2">
    <location>
        <begin position="472"/>
        <end position="533"/>
    </location>
</feature>
<evidence type="ECO:0000259" key="2">
    <source>
        <dbReference type="SMART" id="SM00507"/>
    </source>
</evidence>